<organism evidence="1 2">
    <name type="scientific">Rhodobacter flavimaris</name>
    <dbReference type="NCBI Taxonomy" id="2907145"/>
    <lineage>
        <taxon>Bacteria</taxon>
        <taxon>Pseudomonadati</taxon>
        <taxon>Pseudomonadota</taxon>
        <taxon>Alphaproteobacteria</taxon>
        <taxon>Rhodobacterales</taxon>
        <taxon>Rhodobacter group</taxon>
        <taxon>Rhodobacter</taxon>
    </lineage>
</organism>
<protein>
    <submittedName>
        <fullName evidence="1">Uncharacterized protein</fullName>
    </submittedName>
</protein>
<dbReference type="RefSeq" id="WP_233676803.1">
    <property type="nucleotide sequence ID" value="NZ_JAJUOS010000007.1"/>
</dbReference>
<evidence type="ECO:0000313" key="2">
    <source>
        <dbReference type="Proteomes" id="UP001521181"/>
    </source>
</evidence>
<gene>
    <name evidence="1" type="ORF">LZA78_10045</name>
</gene>
<reference evidence="1 2" key="1">
    <citation type="submission" date="2021-12" db="EMBL/GenBank/DDBJ databases">
        <title>Sinirhodobacter sp. WL0062 is a bacterium isolated from seawater.</title>
        <authorList>
            <person name="Wang L."/>
            <person name="He W."/>
            <person name="Zhang D.-F."/>
        </authorList>
    </citation>
    <scope>NUCLEOTIDE SEQUENCE [LARGE SCALE GENOMIC DNA]</scope>
    <source>
        <strain evidence="1 2">WL0062</strain>
    </source>
</reference>
<evidence type="ECO:0000313" key="1">
    <source>
        <dbReference type="EMBL" id="MCE5973821.1"/>
    </source>
</evidence>
<accession>A0ABS8YYI5</accession>
<dbReference type="Proteomes" id="UP001521181">
    <property type="component" value="Unassembled WGS sequence"/>
</dbReference>
<comment type="caution">
    <text evidence="1">The sequence shown here is derived from an EMBL/GenBank/DDBJ whole genome shotgun (WGS) entry which is preliminary data.</text>
</comment>
<sequence>MIVKAWREQKRLTFPSFYLELVTIEACRGRKVGDLSKNVWATFAYIRDNIKTTVFIDPANTNNRISDDLTATEKQALANAASIARQATNWSQIVV</sequence>
<name>A0ABS8YYI5_9RHOB</name>
<dbReference type="EMBL" id="JAJUOS010000007">
    <property type="protein sequence ID" value="MCE5973821.1"/>
    <property type="molecule type" value="Genomic_DNA"/>
</dbReference>
<keyword evidence="2" id="KW-1185">Reference proteome</keyword>
<proteinExistence type="predicted"/>